<keyword evidence="2" id="KW-1185">Reference proteome</keyword>
<comment type="caution">
    <text evidence="1">The sequence shown here is derived from an EMBL/GenBank/DDBJ whole genome shotgun (WGS) entry which is preliminary data.</text>
</comment>
<accession>A0ABP5F7M7</accession>
<name>A0ABP5F7M7_9ACTN</name>
<dbReference type="EMBL" id="BAAAQN010000004">
    <property type="protein sequence ID" value="GAA2016564.1"/>
    <property type="molecule type" value="Genomic_DNA"/>
</dbReference>
<reference evidence="2" key="1">
    <citation type="journal article" date="2019" name="Int. J. Syst. Evol. Microbiol.">
        <title>The Global Catalogue of Microorganisms (GCM) 10K type strain sequencing project: providing services to taxonomists for standard genome sequencing and annotation.</title>
        <authorList>
            <consortium name="The Broad Institute Genomics Platform"/>
            <consortium name="The Broad Institute Genome Sequencing Center for Infectious Disease"/>
            <person name="Wu L."/>
            <person name="Ma J."/>
        </authorList>
    </citation>
    <scope>NUCLEOTIDE SEQUENCE [LARGE SCALE GENOMIC DNA]</scope>
    <source>
        <strain evidence="2">JCM 16014</strain>
    </source>
</reference>
<dbReference type="Proteomes" id="UP001500751">
    <property type="component" value="Unassembled WGS sequence"/>
</dbReference>
<sequence length="66" mass="7131">MTETEVDDAACEDGIVGPQGMRHWHADAVCRAFDLLRVSGMRLLLTAGCGPQRATGLRNALTSWMA</sequence>
<organism evidence="1 2">
    <name type="scientific">Catenulispora yoronensis</name>
    <dbReference type="NCBI Taxonomy" id="450799"/>
    <lineage>
        <taxon>Bacteria</taxon>
        <taxon>Bacillati</taxon>
        <taxon>Actinomycetota</taxon>
        <taxon>Actinomycetes</taxon>
        <taxon>Catenulisporales</taxon>
        <taxon>Catenulisporaceae</taxon>
        <taxon>Catenulispora</taxon>
    </lineage>
</organism>
<proteinExistence type="predicted"/>
<evidence type="ECO:0000313" key="2">
    <source>
        <dbReference type="Proteomes" id="UP001500751"/>
    </source>
</evidence>
<evidence type="ECO:0000313" key="1">
    <source>
        <dbReference type="EMBL" id="GAA2016564.1"/>
    </source>
</evidence>
<gene>
    <name evidence="1" type="ORF">GCM10009839_10240</name>
</gene>
<protein>
    <submittedName>
        <fullName evidence="1">Uncharacterized protein</fullName>
    </submittedName>
</protein>